<feature type="binding site" evidence="7 8">
    <location>
        <position position="101"/>
    </location>
    <ligand>
        <name>S-adenosyl-L-methionine</name>
        <dbReference type="ChEBI" id="CHEBI:59789"/>
    </ligand>
</feature>
<dbReference type="EMBL" id="DVLU01000018">
    <property type="protein sequence ID" value="HIT84705.1"/>
    <property type="molecule type" value="Genomic_DNA"/>
</dbReference>
<keyword evidence="1 7" id="KW-0963">Cytoplasm</keyword>
<evidence type="ECO:0000256" key="6">
    <source>
        <dbReference type="ARBA" id="ARBA00022884"/>
    </source>
</evidence>
<dbReference type="PANTHER" id="PTHR11727:SF7">
    <property type="entry name" value="DIMETHYLADENOSINE TRANSFERASE-RELATED"/>
    <property type="match status" value="1"/>
</dbReference>
<reference evidence="10" key="2">
    <citation type="journal article" date="2021" name="PeerJ">
        <title>Extensive microbial diversity within the chicken gut microbiome revealed by metagenomics and culture.</title>
        <authorList>
            <person name="Gilroy R."/>
            <person name="Ravi A."/>
            <person name="Getino M."/>
            <person name="Pursley I."/>
            <person name="Horton D.L."/>
            <person name="Alikhan N.F."/>
            <person name="Baker D."/>
            <person name="Gharbi K."/>
            <person name="Hall N."/>
            <person name="Watson M."/>
            <person name="Adriaenssens E.M."/>
            <person name="Foster-Nyarko E."/>
            <person name="Jarju S."/>
            <person name="Secka A."/>
            <person name="Antonio M."/>
            <person name="Oren A."/>
            <person name="Chaudhuri R.R."/>
            <person name="La Ragione R."/>
            <person name="Hildebrand F."/>
            <person name="Pallen M.J."/>
        </authorList>
    </citation>
    <scope>NUCLEOTIDE SEQUENCE</scope>
    <source>
        <strain evidence="10">CHK181-108</strain>
    </source>
</reference>
<dbReference type="PROSITE" id="PS51689">
    <property type="entry name" value="SAM_RNA_A_N6_MT"/>
    <property type="match status" value="1"/>
</dbReference>
<feature type="binding site" evidence="7 8">
    <location>
        <position position="76"/>
    </location>
    <ligand>
        <name>S-adenosyl-L-methionine</name>
        <dbReference type="ChEBI" id="CHEBI:59789"/>
    </ligand>
</feature>
<dbReference type="FunFam" id="1.10.8.100:FF:000001">
    <property type="entry name" value="Ribosomal RNA small subunit methyltransferase A"/>
    <property type="match status" value="1"/>
</dbReference>
<evidence type="ECO:0000256" key="8">
    <source>
        <dbReference type="PROSITE-ProRule" id="PRU01026"/>
    </source>
</evidence>
<evidence type="ECO:0000259" key="9">
    <source>
        <dbReference type="SMART" id="SM00650"/>
    </source>
</evidence>
<dbReference type="InterPro" id="IPR029063">
    <property type="entry name" value="SAM-dependent_MTases_sf"/>
</dbReference>
<dbReference type="Proteomes" id="UP000824165">
    <property type="component" value="Unassembled WGS sequence"/>
</dbReference>
<dbReference type="InterPro" id="IPR023165">
    <property type="entry name" value="rRNA_Ade_diMease-like_C"/>
</dbReference>
<feature type="binding site" evidence="7 8">
    <location>
        <position position="29"/>
    </location>
    <ligand>
        <name>S-adenosyl-L-methionine</name>
        <dbReference type="ChEBI" id="CHEBI:59789"/>
    </ligand>
</feature>
<comment type="subcellular location">
    <subcellularLocation>
        <location evidence="7">Cytoplasm</location>
    </subcellularLocation>
</comment>
<comment type="caution">
    <text evidence="10">The sequence shown here is derived from an EMBL/GenBank/DDBJ whole genome shotgun (WGS) entry which is preliminary data.</text>
</comment>
<keyword evidence="4 7" id="KW-0808">Transferase</keyword>
<sequence>MNLKLTNPKTIKSIAEQFGFTFKKGLGQNFLTSEAVLDEIADAAECDGGGVLEIGPGFGVLTRALSERAEKVVSLEIDERLIEVLKYTLSDRRNVTVKNRDVLKTDLKSLISEEFGGEKISVAANLPYYITTPIITKLLEGGLPLKNIVVMVQKEVADRLCAKPASKDYGAITLLCRYFSEPEIITNVPAGLFVPPPKVDSAVLRLRLLDKPRVDVSDEKIFFKTVKAAFSQRRKTLLNCMSAYFSLDKGVLSAALEEISIDPKRRGETLSIEEFAAAADMTARLTGADGQK</sequence>
<dbReference type="InterPro" id="IPR011530">
    <property type="entry name" value="rRNA_adenine_dimethylase"/>
</dbReference>
<comment type="catalytic activity">
    <reaction evidence="7">
        <text>adenosine(1518)/adenosine(1519) in 16S rRNA + 4 S-adenosyl-L-methionine = N(6)-dimethyladenosine(1518)/N(6)-dimethyladenosine(1519) in 16S rRNA + 4 S-adenosyl-L-homocysteine + 4 H(+)</text>
        <dbReference type="Rhea" id="RHEA:19609"/>
        <dbReference type="Rhea" id="RHEA-COMP:10232"/>
        <dbReference type="Rhea" id="RHEA-COMP:10233"/>
        <dbReference type="ChEBI" id="CHEBI:15378"/>
        <dbReference type="ChEBI" id="CHEBI:57856"/>
        <dbReference type="ChEBI" id="CHEBI:59789"/>
        <dbReference type="ChEBI" id="CHEBI:74411"/>
        <dbReference type="ChEBI" id="CHEBI:74493"/>
        <dbReference type="EC" id="2.1.1.182"/>
    </reaction>
</comment>
<comment type="function">
    <text evidence="7">Specifically dimethylates two adjacent adenosines (A1518 and A1519) in the loop of a conserved hairpin near the 3'-end of 16S rRNA in the 30S particle. May play a critical role in biogenesis of 30S subunits.</text>
</comment>
<evidence type="ECO:0000256" key="1">
    <source>
        <dbReference type="ARBA" id="ARBA00022490"/>
    </source>
</evidence>
<name>A0A9D1KPI8_9FIRM</name>
<dbReference type="InterPro" id="IPR020598">
    <property type="entry name" value="rRNA_Ade_methylase_Trfase_N"/>
</dbReference>
<feature type="binding site" evidence="7 8">
    <location>
        <position position="31"/>
    </location>
    <ligand>
        <name>S-adenosyl-L-methionine</name>
        <dbReference type="ChEBI" id="CHEBI:59789"/>
    </ligand>
</feature>
<dbReference type="GO" id="GO:0052908">
    <property type="term" value="F:16S rRNA (adenine(1518)-N(6)/adenine(1519)-N(6))-dimethyltransferase activity"/>
    <property type="evidence" value="ECO:0007669"/>
    <property type="project" value="UniProtKB-EC"/>
</dbReference>
<evidence type="ECO:0000313" key="10">
    <source>
        <dbReference type="EMBL" id="HIT84705.1"/>
    </source>
</evidence>
<evidence type="ECO:0000256" key="4">
    <source>
        <dbReference type="ARBA" id="ARBA00022679"/>
    </source>
</evidence>
<comment type="similarity">
    <text evidence="7">Belongs to the class I-like SAM-binding methyltransferase superfamily. rRNA adenine N(6)-methyltransferase family. RsmA subfamily.</text>
</comment>
<dbReference type="AlphaFoldDB" id="A0A9D1KPI8"/>
<protein>
    <recommendedName>
        <fullName evidence="7">Ribosomal RNA small subunit methyltransferase A</fullName>
        <ecNumber evidence="7">2.1.1.182</ecNumber>
    </recommendedName>
    <alternativeName>
        <fullName evidence="7">16S rRNA (adenine(1518)-N(6)/adenine(1519)-N(6))-dimethyltransferase</fullName>
    </alternativeName>
    <alternativeName>
        <fullName evidence="7">16S rRNA dimethyladenosine transferase</fullName>
    </alternativeName>
    <alternativeName>
        <fullName evidence="7">16S rRNA dimethylase</fullName>
    </alternativeName>
    <alternativeName>
        <fullName evidence="7">S-adenosylmethionine-6-N', N'-adenosyl(rRNA) dimethyltransferase</fullName>
    </alternativeName>
</protein>
<dbReference type="GO" id="GO:0003723">
    <property type="term" value="F:RNA binding"/>
    <property type="evidence" value="ECO:0007669"/>
    <property type="project" value="UniProtKB-UniRule"/>
</dbReference>
<dbReference type="EC" id="2.1.1.182" evidence="7"/>
<evidence type="ECO:0000256" key="7">
    <source>
        <dbReference type="HAMAP-Rule" id="MF_00607"/>
    </source>
</evidence>
<organism evidence="10 11">
    <name type="scientific">Candidatus Ornithomonoglobus intestinigallinarum</name>
    <dbReference type="NCBI Taxonomy" id="2840894"/>
    <lineage>
        <taxon>Bacteria</taxon>
        <taxon>Bacillati</taxon>
        <taxon>Bacillota</taxon>
        <taxon>Clostridia</taxon>
        <taxon>Candidatus Ornithomonoglobus</taxon>
    </lineage>
</organism>
<dbReference type="NCBIfam" id="TIGR00755">
    <property type="entry name" value="ksgA"/>
    <property type="match status" value="1"/>
</dbReference>
<dbReference type="PROSITE" id="PS01131">
    <property type="entry name" value="RRNA_A_DIMETH"/>
    <property type="match status" value="1"/>
</dbReference>
<feature type="binding site" evidence="7 8">
    <location>
        <position position="125"/>
    </location>
    <ligand>
        <name>S-adenosyl-L-methionine</name>
        <dbReference type="ChEBI" id="CHEBI:59789"/>
    </ligand>
</feature>
<feature type="domain" description="Ribosomal RNA adenine methylase transferase N-terminal" evidence="9">
    <location>
        <begin position="36"/>
        <end position="210"/>
    </location>
</feature>
<dbReference type="GO" id="GO:0005829">
    <property type="term" value="C:cytosol"/>
    <property type="evidence" value="ECO:0007669"/>
    <property type="project" value="TreeGrafter"/>
</dbReference>
<keyword evidence="3 7" id="KW-0489">Methyltransferase</keyword>
<evidence type="ECO:0000313" key="11">
    <source>
        <dbReference type="Proteomes" id="UP000824165"/>
    </source>
</evidence>
<dbReference type="FunFam" id="3.40.50.150:FF:000023">
    <property type="entry name" value="Ribosomal RNA small subunit methyltransferase A"/>
    <property type="match status" value="1"/>
</dbReference>
<gene>
    <name evidence="7 10" type="primary">rsmA</name>
    <name evidence="7" type="synonym">ksgA</name>
    <name evidence="10" type="ORF">IAA60_02240</name>
</gene>
<proteinExistence type="inferred from homology"/>
<evidence type="ECO:0000256" key="5">
    <source>
        <dbReference type="ARBA" id="ARBA00022691"/>
    </source>
</evidence>
<keyword evidence="5 7" id="KW-0949">S-adenosyl-L-methionine</keyword>
<accession>A0A9D1KPI8</accession>
<dbReference type="Gene3D" id="3.40.50.150">
    <property type="entry name" value="Vaccinia Virus protein VP39"/>
    <property type="match status" value="1"/>
</dbReference>
<dbReference type="SUPFAM" id="SSF53335">
    <property type="entry name" value="S-adenosyl-L-methionine-dependent methyltransferases"/>
    <property type="match status" value="1"/>
</dbReference>
<keyword evidence="2 7" id="KW-0698">rRNA processing</keyword>
<feature type="binding site" evidence="7 8">
    <location>
        <position position="55"/>
    </location>
    <ligand>
        <name>S-adenosyl-L-methionine</name>
        <dbReference type="ChEBI" id="CHEBI:59789"/>
    </ligand>
</feature>
<dbReference type="InterPro" id="IPR020596">
    <property type="entry name" value="rRNA_Ade_Mease_Trfase_CS"/>
</dbReference>
<evidence type="ECO:0000256" key="2">
    <source>
        <dbReference type="ARBA" id="ARBA00022552"/>
    </source>
</evidence>
<dbReference type="PANTHER" id="PTHR11727">
    <property type="entry name" value="DIMETHYLADENOSINE TRANSFERASE"/>
    <property type="match status" value="1"/>
</dbReference>
<dbReference type="Pfam" id="PF00398">
    <property type="entry name" value="RrnaAD"/>
    <property type="match status" value="1"/>
</dbReference>
<dbReference type="InterPro" id="IPR001737">
    <property type="entry name" value="KsgA/Erm"/>
</dbReference>
<dbReference type="SMART" id="SM00650">
    <property type="entry name" value="rADc"/>
    <property type="match status" value="1"/>
</dbReference>
<reference evidence="10" key="1">
    <citation type="submission" date="2020-10" db="EMBL/GenBank/DDBJ databases">
        <authorList>
            <person name="Gilroy R."/>
        </authorList>
    </citation>
    <scope>NUCLEOTIDE SEQUENCE</scope>
    <source>
        <strain evidence="10">CHK181-108</strain>
    </source>
</reference>
<dbReference type="HAMAP" id="MF_00607">
    <property type="entry name" value="16SrRNA_methyltr_A"/>
    <property type="match status" value="1"/>
</dbReference>
<dbReference type="CDD" id="cd02440">
    <property type="entry name" value="AdoMet_MTases"/>
    <property type="match status" value="1"/>
</dbReference>
<keyword evidence="6 7" id="KW-0694">RNA-binding</keyword>
<evidence type="ECO:0000256" key="3">
    <source>
        <dbReference type="ARBA" id="ARBA00022603"/>
    </source>
</evidence>
<dbReference type="Gene3D" id="1.10.8.100">
    <property type="entry name" value="Ribosomal RNA adenine dimethylase-like, domain 2"/>
    <property type="match status" value="1"/>
</dbReference>